<organism evidence="2 3">
    <name type="scientific">Metabacillus mangrovi</name>
    <dbReference type="NCBI Taxonomy" id="1491830"/>
    <lineage>
        <taxon>Bacteria</taxon>
        <taxon>Bacillati</taxon>
        <taxon>Bacillota</taxon>
        <taxon>Bacilli</taxon>
        <taxon>Bacillales</taxon>
        <taxon>Bacillaceae</taxon>
        <taxon>Metabacillus</taxon>
    </lineage>
</organism>
<dbReference type="InterPro" id="IPR025439">
    <property type="entry name" value="Spore_coat_CotO"/>
</dbReference>
<proteinExistence type="predicted"/>
<keyword evidence="3" id="KW-1185">Reference proteome</keyword>
<dbReference type="Pfam" id="PF14153">
    <property type="entry name" value="Spore_coat_CotO"/>
    <property type="match status" value="1"/>
</dbReference>
<name>A0A7X2S4Q9_9BACI</name>
<evidence type="ECO:0000313" key="2">
    <source>
        <dbReference type="EMBL" id="MTH53213.1"/>
    </source>
</evidence>
<evidence type="ECO:0000313" key="3">
    <source>
        <dbReference type="Proteomes" id="UP000434639"/>
    </source>
</evidence>
<feature type="compositionally biased region" description="Basic and acidic residues" evidence="1">
    <location>
        <begin position="71"/>
        <end position="84"/>
    </location>
</feature>
<evidence type="ECO:0000256" key="1">
    <source>
        <dbReference type="SAM" id="MobiDB-lite"/>
    </source>
</evidence>
<dbReference type="EMBL" id="WMIB01000005">
    <property type="protein sequence ID" value="MTH53213.1"/>
    <property type="molecule type" value="Genomic_DNA"/>
</dbReference>
<dbReference type="RefSeq" id="WP_155111749.1">
    <property type="nucleotide sequence ID" value="NZ_WMIB01000005.1"/>
</dbReference>
<gene>
    <name evidence="2" type="ORF">GKZ89_07285</name>
</gene>
<accession>A0A7X2S4Q9</accession>
<dbReference type="Proteomes" id="UP000434639">
    <property type="component" value="Unassembled WGS sequence"/>
</dbReference>
<dbReference type="OrthoDB" id="2970540at2"/>
<sequence length="174" mass="19038">MSEKNEKQAKQPLMYIVQPDSVKPQANMQAVAIKKSVSAKPKKEQKIEQIDNVQEADKAGSADLAAPAETGKIDLTKKPAEPASERAASQETPVYERKTRKSFNSMSITEKISFFASLPSNIPRTLCQVELADQTYRGIITGEKDGFVLLRTSASSQPVSIKAEDIKAIQPLGF</sequence>
<dbReference type="AlphaFoldDB" id="A0A7X2S4Q9"/>
<feature type="compositionally biased region" description="Basic and acidic residues" evidence="1">
    <location>
        <begin position="41"/>
        <end position="60"/>
    </location>
</feature>
<comment type="caution">
    <text evidence="2">The sequence shown here is derived from an EMBL/GenBank/DDBJ whole genome shotgun (WGS) entry which is preliminary data.</text>
</comment>
<feature type="region of interest" description="Disordered" evidence="1">
    <location>
        <begin position="35"/>
        <end position="96"/>
    </location>
</feature>
<reference evidence="2 3" key="1">
    <citation type="journal article" date="2017" name="Int. J. Syst. Evol. Microbiol.">
        <title>Bacillus mangrovi sp. nov., isolated from a sediment sample from a mangrove forest.</title>
        <authorList>
            <person name="Gupta V."/>
            <person name="Singh P.K."/>
            <person name="Korpole S."/>
            <person name="Tanuku N.R.S."/>
            <person name="Pinnaka A.K."/>
        </authorList>
    </citation>
    <scope>NUCLEOTIDE SEQUENCE [LARGE SCALE GENOMIC DNA]</scope>
    <source>
        <strain evidence="2 3">KCTC 33872</strain>
    </source>
</reference>
<evidence type="ECO:0008006" key="4">
    <source>
        <dbReference type="Google" id="ProtNLM"/>
    </source>
</evidence>
<protein>
    <recommendedName>
        <fullName evidence="4">Spore coat protein CotO</fullName>
    </recommendedName>
</protein>